<accession>A0ABN1IRN6</accession>
<dbReference type="CDD" id="cd00383">
    <property type="entry name" value="trans_reg_C"/>
    <property type="match status" value="1"/>
</dbReference>
<dbReference type="InterPro" id="IPR011990">
    <property type="entry name" value="TPR-like_helical_dom_sf"/>
</dbReference>
<evidence type="ECO:0000256" key="1">
    <source>
        <dbReference type="ARBA" id="ARBA00023125"/>
    </source>
</evidence>
<keyword evidence="3" id="KW-0812">Transmembrane</keyword>
<evidence type="ECO:0000256" key="2">
    <source>
        <dbReference type="PROSITE-ProRule" id="PRU01091"/>
    </source>
</evidence>
<keyword evidence="3" id="KW-1133">Transmembrane helix</keyword>
<dbReference type="InterPro" id="IPR001867">
    <property type="entry name" value="OmpR/PhoB-type_DNA-bd"/>
</dbReference>
<dbReference type="SUPFAM" id="SSF46894">
    <property type="entry name" value="C-terminal effector domain of the bipartite response regulators"/>
    <property type="match status" value="1"/>
</dbReference>
<dbReference type="InterPro" id="IPR016032">
    <property type="entry name" value="Sig_transdc_resp-reg_C-effctor"/>
</dbReference>
<evidence type="ECO:0000313" key="6">
    <source>
        <dbReference type="Proteomes" id="UP001501523"/>
    </source>
</evidence>
<sequence length="796" mass="85201">MTRCIYCFDNCRLDPAGRELWRAGSLVALPPHVFDCLAYLVEHHDRAVGRDELVAAVWGRAEVSDTLLGQTMLRIRRELGDDGKEQRIVRTIPRFGYRWAASVDIAPEQSADGGDSAAALAIAHTRVASTSVVSATTPATKRRFHVFGPIALVGLVLLAAILVRPYFRDEARRERPVAVSPAEGAITAAVVPAEVEPGSDWSWLRFSVMDVVATRLRKSGVPTVPSENMIALLQLPASRRSGSLRDAAGFRLLVSPRASRSDDGWRVHLDADDGEGQHHVAEATAHDATEAARLAADKLLIALGREAPAVTNDAAPYAELIKRMDAAILADDPATAQALIERTPAVEQQAPEVRLRLAKIDFRGGHLDAARRRLVALLNEAPAQTAPVLRASVLNGLGAVAIRSDQPQEAERFFAEAIDLLVARSEPAQLGQAYLGRAGAAKEQRHFEAAAADYSRARIALKQANDTLALIRVEANEGFLDLDQGRPAQALPQFVRASAGFEQWGALNEAIFTYIGQISCQLSLLEPAKAMDAVDAAAKLATRIENQDTRDSLSISRGKALAGVGRLRDARAVLAGVRDAHPAAGDATSAAAAIPLAQLELDGENFATAAQLAAAAVDTLGQPGYTDLRARGWLIEVEALSRARDAARASAQLDAFKAWADEIGEPRARLLAQLARAVYGQHFDESRKWRAEFDSARSLAEQQAVPADVAAVASAYANALMAEGDLEAAAVEVGRLSRWSDRDFGCAVLEARLYAALGRDEAHQAALARAGVLAGERTIPQDARAVPVSAREAPAH</sequence>
<organism evidence="5 6">
    <name type="scientific">Dokdonella soli</name>
    <dbReference type="NCBI Taxonomy" id="529810"/>
    <lineage>
        <taxon>Bacteria</taxon>
        <taxon>Pseudomonadati</taxon>
        <taxon>Pseudomonadota</taxon>
        <taxon>Gammaproteobacteria</taxon>
        <taxon>Lysobacterales</taxon>
        <taxon>Rhodanobacteraceae</taxon>
        <taxon>Dokdonella</taxon>
    </lineage>
</organism>
<keyword evidence="6" id="KW-1185">Reference proteome</keyword>
<dbReference type="EMBL" id="BAAAEU010000024">
    <property type="protein sequence ID" value="GAA0720025.1"/>
    <property type="molecule type" value="Genomic_DNA"/>
</dbReference>
<keyword evidence="1 2" id="KW-0238">DNA-binding</keyword>
<dbReference type="SUPFAM" id="SSF48452">
    <property type="entry name" value="TPR-like"/>
    <property type="match status" value="1"/>
</dbReference>
<evidence type="ECO:0000313" key="5">
    <source>
        <dbReference type="EMBL" id="GAA0720025.1"/>
    </source>
</evidence>
<evidence type="ECO:0000259" key="4">
    <source>
        <dbReference type="PROSITE" id="PS51755"/>
    </source>
</evidence>
<proteinExistence type="predicted"/>
<name>A0ABN1IRN6_9GAMM</name>
<comment type="caution">
    <text evidence="5">The sequence shown here is derived from an EMBL/GenBank/DDBJ whole genome shotgun (WGS) entry which is preliminary data.</text>
</comment>
<dbReference type="SMART" id="SM00862">
    <property type="entry name" value="Trans_reg_C"/>
    <property type="match status" value="1"/>
</dbReference>
<dbReference type="Proteomes" id="UP001501523">
    <property type="component" value="Unassembled WGS sequence"/>
</dbReference>
<dbReference type="Gene3D" id="1.25.40.10">
    <property type="entry name" value="Tetratricopeptide repeat domain"/>
    <property type="match status" value="1"/>
</dbReference>
<reference evidence="5 6" key="1">
    <citation type="journal article" date="2019" name="Int. J. Syst. Evol. Microbiol.">
        <title>The Global Catalogue of Microorganisms (GCM) 10K type strain sequencing project: providing services to taxonomists for standard genome sequencing and annotation.</title>
        <authorList>
            <consortium name="The Broad Institute Genomics Platform"/>
            <consortium name="The Broad Institute Genome Sequencing Center for Infectious Disease"/>
            <person name="Wu L."/>
            <person name="Ma J."/>
        </authorList>
    </citation>
    <scope>NUCLEOTIDE SEQUENCE [LARGE SCALE GENOMIC DNA]</scope>
    <source>
        <strain evidence="5 6">JCM 15421</strain>
    </source>
</reference>
<protein>
    <recommendedName>
        <fullName evidence="4">OmpR/PhoB-type domain-containing protein</fullName>
    </recommendedName>
</protein>
<dbReference type="InterPro" id="IPR036388">
    <property type="entry name" value="WH-like_DNA-bd_sf"/>
</dbReference>
<dbReference type="Gene3D" id="1.10.10.10">
    <property type="entry name" value="Winged helix-like DNA-binding domain superfamily/Winged helix DNA-binding domain"/>
    <property type="match status" value="1"/>
</dbReference>
<feature type="DNA-binding region" description="OmpR/PhoB-type" evidence="2">
    <location>
        <begin position="3"/>
        <end position="101"/>
    </location>
</feature>
<feature type="transmembrane region" description="Helical" evidence="3">
    <location>
        <begin position="146"/>
        <end position="167"/>
    </location>
</feature>
<feature type="domain" description="OmpR/PhoB-type" evidence="4">
    <location>
        <begin position="3"/>
        <end position="101"/>
    </location>
</feature>
<dbReference type="Pfam" id="PF00486">
    <property type="entry name" value="Trans_reg_C"/>
    <property type="match status" value="1"/>
</dbReference>
<gene>
    <name evidence="5" type="ORF">GCM10009105_29050</name>
</gene>
<evidence type="ECO:0000256" key="3">
    <source>
        <dbReference type="SAM" id="Phobius"/>
    </source>
</evidence>
<dbReference type="PROSITE" id="PS51755">
    <property type="entry name" value="OMPR_PHOB"/>
    <property type="match status" value="1"/>
</dbReference>
<keyword evidence="3" id="KW-0472">Membrane</keyword>